<dbReference type="AlphaFoldDB" id="A0A433X436"/>
<evidence type="ECO:0000259" key="10">
    <source>
        <dbReference type="PROSITE" id="PS51332"/>
    </source>
</evidence>
<evidence type="ECO:0000256" key="3">
    <source>
        <dbReference type="ARBA" id="ARBA00008465"/>
    </source>
</evidence>
<keyword evidence="12" id="KW-1185">Reference proteome</keyword>
<dbReference type="InterPro" id="IPR006159">
    <property type="entry name" value="Acid_CoA_mut_C"/>
</dbReference>
<proteinExistence type="inferred from homology"/>
<dbReference type="GO" id="GO:0031419">
    <property type="term" value="F:cobalamin binding"/>
    <property type="evidence" value="ECO:0007669"/>
    <property type="project" value="UniProtKB-KW"/>
</dbReference>
<keyword evidence="7 11" id="KW-0413">Isomerase</keyword>
<dbReference type="GO" id="GO:0004494">
    <property type="term" value="F:methylmalonyl-CoA mutase activity"/>
    <property type="evidence" value="ECO:0007669"/>
    <property type="project" value="UniProtKB-EC"/>
</dbReference>
<dbReference type="Proteomes" id="UP000281547">
    <property type="component" value="Unassembled WGS sequence"/>
</dbReference>
<dbReference type="InterPro" id="IPR006158">
    <property type="entry name" value="Cobalamin-bd"/>
</dbReference>
<organism evidence="11 12">
    <name type="scientific">Arsenicitalea aurantiaca</name>
    <dbReference type="NCBI Taxonomy" id="1783274"/>
    <lineage>
        <taxon>Bacteria</taxon>
        <taxon>Pseudomonadati</taxon>
        <taxon>Pseudomonadota</taxon>
        <taxon>Alphaproteobacteria</taxon>
        <taxon>Hyphomicrobiales</taxon>
        <taxon>Devosiaceae</taxon>
        <taxon>Arsenicitalea</taxon>
    </lineage>
</organism>
<evidence type="ECO:0000256" key="7">
    <source>
        <dbReference type="ARBA" id="ARBA00023235"/>
    </source>
</evidence>
<dbReference type="Pfam" id="PF01642">
    <property type="entry name" value="MM_CoA_mutase"/>
    <property type="match status" value="1"/>
</dbReference>
<protein>
    <recommendedName>
        <fullName evidence="9">Methylmalonyl-CoA mutase</fullName>
        <ecNumber evidence="4">5.4.99.2</ecNumber>
    </recommendedName>
</protein>
<dbReference type="Gene3D" id="3.20.20.240">
    <property type="entry name" value="Methylmalonyl-CoA mutase"/>
    <property type="match status" value="1"/>
</dbReference>
<comment type="similarity">
    <text evidence="3">Belongs to the methylmalonyl-CoA mutase family.</text>
</comment>
<dbReference type="InterPro" id="IPR006098">
    <property type="entry name" value="MMCoA_mutase_a_cat"/>
</dbReference>
<dbReference type="InterPro" id="IPR016176">
    <property type="entry name" value="Cbl-dep_enz_cat"/>
</dbReference>
<dbReference type="InterPro" id="IPR036724">
    <property type="entry name" value="Cobalamin-bd_sf"/>
</dbReference>
<dbReference type="OrthoDB" id="9762378at2"/>
<keyword evidence="6" id="KW-0479">Metal-binding</keyword>
<keyword evidence="5" id="KW-0846">Cobalamin</keyword>
<keyword evidence="8" id="KW-0170">Cobalt</keyword>
<dbReference type="Pfam" id="PF02310">
    <property type="entry name" value="B12-binding"/>
    <property type="match status" value="1"/>
</dbReference>
<dbReference type="GO" id="GO:0019678">
    <property type="term" value="P:propionate metabolic process, methylmalonyl pathway"/>
    <property type="evidence" value="ECO:0007669"/>
    <property type="project" value="TreeGrafter"/>
</dbReference>
<dbReference type="PANTHER" id="PTHR48101:SF4">
    <property type="entry name" value="METHYLMALONYL-COA MUTASE, MITOCHONDRIAL"/>
    <property type="match status" value="1"/>
</dbReference>
<evidence type="ECO:0000256" key="5">
    <source>
        <dbReference type="ARBA" id="ARBA00022628"/>
    </source>
</evidence>
<dbReference type="GO" id="GO:0046872">
    <property type="term" value="F:metal ion binding"/>
    <property type="evidence" value="ECO:0007669"/>
    <property type="project" value="UniProtKB-KW"/>
</dbReference>
<evidence type="ECO:0000256" key="9">
    <source>
        <dbReference type="ARBA" id="ARBA00072363"/>
    </source>
</evidence>
<name>A0A433X436_9HYPH</name>
<dbReference type="FunFam" id="3.20.20.240:FF:000001">
    <property type="entry name" value="Probable methylmalonyl-coa mutase"/>
    <property type="match status" value="1"/>
</dbReference>
<dbReference type="GO" id="GO:0005737">
    <property type="term" value="C:cytoplasm"/>
    <property type="evidence" value="ECO:0007669"/>
    <property type="project" value="TreeGrafter"/>
</dbReference>
<dbReference type="PANTHER" id="PTHR48101">
    <property type="entry name" value="METHYLMALONYL-COA MUTASE, MITOCHONDRIAL-RELATED"/>
    <property type="match status" value="1"/>
</dbReference>
<evidence type="ECO:0000256" key="6">
    <source>
        <dbReference type="ARBA" id="ARBA00022723"/>
    </source>
</evidence>
<dbReference type="NCBIfam" id="NF006944">
    <property type="entry name" value="PRK09426.1"/>
    <property type="match status" value="1"/>
</dbReference>
<dbReference type="EC" id="5.4.99.2" evidence="4"/>
<dbReference type="EMBL" id="RZNJ01000006">
    <property type="protein sequence ID" value="RUT28824.1"/>
    <property type="molecule type" value="Genomic_DNA"/>
</dbReference>
<evidence type="ECO:0000256" key="8">
    <source>
        <dbReference type="ARBA" id="ARBA00023285"/>
    </source>
</evidence>
<reference evidence="11 12" key="1">
    <citation type="journal article" date="2016" name="Int. J. Syst. Evol. Microbiol.">
        <title>Arsenicitalea aurantiaca gen. nov., sp. nov., a new member of the family Hyphomicrobiaceae, isolated from high-arsenic sediment.</title>
        <authorList>
            <person name="Mu Y."/>
            <person name="Zhou L."/>
            <person name="Zeng X.C."/>
            <person name="Liu L."/>
            <person name="Pan Y."/>
            <person name="Chen X."/>
            <person name="Wang J."/>
            <person name="Li S."/>
            <person name="Li W.J."/>
            <person name="Wang Y."/>
        </authorList>
    </citation>
    <scope>NUCLEOTIDE SEQUENCE [LARGE SCALE GENOMIC DNA]</scope>
    <source>
        <strain evidence="11 12">42-50</strain>
    </source>
</reference>
<dbReference type="Gene3D" id="3.40.50.280">
    <property type="entry name" value="Cobalamin-binding domain"/>
    <property type="match status" value="1"/>
</dbReference>
<evidence type="ECO:0000313" key="12">
    <source>
        <dbReference type="Proteomes" id="UP000281547"/>
    </source>
</evidence>
<dbReference type="RefSeq" id="WP_127189548.1">
    <property type="nucleotide sequence ID" value="NZ_RZNJ01000006.1"/>
</dbReference>
<dbReference type="SUPFAM" id="SSF52242">
    <property type="entry name" value="Cobalamin (vitamin B12)-binding domain"/>
    <property type="match status" value="1"/>
</dbReference>
<gene>
    <name evidence="11" type="ORF">EMQ25_15660</name>
</gene>
<accession>A0A433X436</accession>
<comment type="pathway">
    <text evidence="2">Metabolic intermediate metabolism; propanoyl-CoA degradation; succinyl-CoA from propanoyl-CoA: step 3/3.</text>
</comment>
<evidence type="ECO:0000313" key="11">
    <source>
        <dbReference type="EMBL" id="RUT28824.1"/>
    </source>
</evidence>
<dbReference type="PROSITE" id="PS51332">
    <property type="entry name" value="B12_BINDING"/>
    <property type="match status" value="1"/>
</dbReference>
<evidence type="ECO:0000256" key="4">
    <source>
        <dbReference type="ARBA" id="ARBA00012398"/>
    </source>
</evidence>
<comment type="cofactor">
    <cofactor evidence="1">
        <name>adenosylcob(III)alamin</name>
        <dbReference type="ChEBI" id="CHEBI:18408"/>
    </cofactor>
</comment>
<evidence type="ECO:0000256" key="1">
    <source>
        <dbReference type="ARBA" id="ARBA00001922"/>
    </source>
</evidence>
<dbReference type="CDD" id="cd03679">
    <property type="entry name" value="MM_CoA_mutase_alpha_like"/>
    <property type="match status" value="1"/>
</dbReference>
<evidence type="ECO:0000256" key="2">
    <source>
        <dbReference type="ARBA" id="ARBA00005146"/>
    </source>
</evidence>
<dbReference type="NCBIfam" id="TIGR00640">
    <property type="entry name" value="acid_CoA_mut_C"/>
    <property type="match status" value="1"/>
</dbReference>
<sequence>MSKPVRPATFEDWAELAKAELGTVSPETLDRRYGEMEVRPVYFAGDVPGEAADALPGQAPFTRGIRATMYANRPWTIRQYAGFSTAEESNAFYRQALERGQKGLSVAFDLATHRGYDSDHPRVAGDVGKAGVAIDSVEDMKALFDGIPLGNVSVSMTMNGAVLPVLAMFIVAAEEQGVPQEALQGTIQNDILKEFMVRNTYIYPPEPSMRIVGDVMVHLERHMPRFNSISISGYHMHEAGATAVQELAYTLADGIEYVRCAMARGLDIDRFAPRLSFFFGIGMNFFLEIAKLRAARTLWAEIMTGLGAKDARSLMLRTHCQTSGVSLTEQDPHNNVVRTTLEALAAVLGGTQSLHTNSFDEAIALPTEFSSRIARNTQLILQHESRVTDVVDPLGGSYYIEALTADLVGRARAMIEEIEAAGGMVRAVQAGTPKAAIERAATARQAGIDKGEEVIVGVNRYRVEDVENVEIRQIDNARVRARQVGRLERLRTARDEARCQSMLAALTEYAAKDEGNLLAAAIEAARARATLGEISAALETVFGRHQADAPLVTGVFAERFVGDAEFDEISSRIAQITARRGRPPSILVAKMGQDGHDRGARVIGSAFADLGFTVHMGALFETAPEVAAEAGRLRVDAIGVSSLAAGHLTLLPELIDALEAMALGHVRVFAGGVIPAEDYAALREAGVLEIFGPGSNVLESAAAILDHFEERLPNR</sequence>
<feature type="domain" description="B12-binding" evidence="10">
    <location>
        <begin position="583"/>
        <end position="715"/>
    </location>
</feature>
<dbReference type="SUPFAM" id="SSF51703">
    <property type="entry name" value="Cobalamin (vitamin B12)-dependent enzymes"/>
    <property type="match status" value="1"/>
</dbReference>
<dbReference type="InterPro" id="IPR006099">
    <property type="entry name" value="MeMalonylCoA_mutase_a/b_cat"/>
</dbReference>
<dbReference type="NCBIfam" id="TIGR00641">
    <property type="entry name" value="acid_CoA_mut_N"/>
    <property type="match status" value="1"/>
</dbReference>
<comment type="caution">
    <text evidence="11">The sequence shown here is derived from an EMBL/GenBank/DDBJ whole genome shotgun (WGS) entry which is preliminary data.</text>
</comment>